<sequence>MILKQVRTFSLKNNIDISTVLKQIYSKIVKNMQKE</sequence>
<dbReference type="Proteomes" id="UP000245974">
    <property type="component" value="Unassembled WGS sequence"/>
</dbReference>
<organism evidence="1 2">
    <name type="scientific">Acinetobacter stercoris</name>
    <dbReference type="NCBI Taxonomy" id="2126983"/>
    <lineage>
        <taxon>Bacteria</taxon>
        <taxon>Pseudomonadati</taxon>
        <taxon>Pseudomonadota</taxon>
        <taxon>Gammaproteobacteria</taxon>
        <taxon>Moraxellales</taxon>
        <taxon>Moraxellaceae</taxon>
        <taxon>Acinetobacter</taxon>
    </lineage>
</organism>
<dbReference type="EMBL" id="OOGT01000131">
    <property type="protein sequence ID" value="SPL71385.1"/>
    <property type="molecule type" value="Genomic_DNA"/>
</dbReference>
<reference evidence="2" key="1">
    <citation type="submission" date="2018-03" db="EMBL/GenBank/DDBJ databases">
        <authorList>
            <person name="Blom J."/>
        </authorList>
    </citation>
    <scope>NUCLEOTIDE SEQUENCE [LARGE SCALE GENOMIC DNA]</scope>
    <source>
        <strain evidence="2">KPC-SM-21</strain>
    </source>
</reference>
<proteinExistence type="predicted"/>
<dbReference type="InParanoid" id="A0A2U3N193"/>
<keyword evidence="2" id="KW-1185">Reference proteome</keyword>
<gene>
    <name evidence="1" type="ORF">KPC_2563</name>
</gene>
<dbReference type="AlphaFoldDB" id="A0A2U3N193"/>
<accession>A0A2U3N193</accession>
<protein>
    <submittedName>
        <fullName evidence="1">Uncharacterized protein</fullName>
    </submittedName>
</protein>
<evidence type="ECO:0000313" key="2">
    <source>
        <dbReference type="Proteomes" id="UP000245974"/>
    </source>
</evidence>
<name>A0A2U3N193_9GAMM</name>
<evidence type="ECO:0000313" key="1">
    <source>
        <dbReference type="EMBL" id="SPL71385.1"/>
    </source>
</evidence>